<proteinExistence type="predicted"/>
<protein>
    <submittedName>
        <fullName evidence="1">Serine-type endopeptidase inhibitor</fullName>
    </submittedName>
</protein>
<evidence type="ECO:0000313" key="1">
    <source>
        <dbReference type="EMBL" id="KAI4459156.1"/>
    </source>
</evidence>
<gene>
    <name evidence="1" type="ORF">MML48_6g00001718</name>
</gene>
<keyword evidence="2" id="KW-1185">Reference proteome</keyword>
<name>A0ACB9SXA6_HOLOL</name>
<evidence type="ECO:0000313" key="2">
    <source>
        <dbReference type="Proteomes" id="UP001056778"/>
    </source>
</evidence>
<sequence length="342" mass="39117">MQFLCEVLVLAVTCDHTKAAVSRQRRQDNWIWEDNPVPSTPLIPIEKPTPSTSTPTLDEGEINLCIKACPKTSEYSPVCATNGKTYHNEGKFKCAKQCGAGVLAVAVEFTQAKPSRVRRQYNVRDCIRKCPTTAQYNPVCGSDNITYDNEGKLTCARDCSGQDSCGGQNKNSVVMSMIGYWLALEAPVYITTVEFVLTIVGYSFTPPDRIFGLIKKEIRKISVIISKEEYEKIIQQHSTIKKIGRDWRIFDWKAETKKFTKVPGQWHFKFNPSKRFIFSKTQSSIRVRDEVHYRSDLCVSQGILKMNKKFEQFQPKRLNIQNRLKGDKSSIHSLLKKHYRDD</sequence>
<accession>A0ACB9SXA6</accession>
<reference evidence="1" key="1">
    <citation type="submission" date="2022-04" db="EMBL/GenBank/DDBJ databases">
        <title>Chromosome-scale genome assembly of Holotrichia oblita Faldermann.</title>
        <authorList>
            <person name="Rongchong L."/>
        </authorList>
    </citation>
    <scope>NUCLEOTIDE SEQUENCE</scope>
    <source>
        <strain evidence="1">81SQS9</strain>
    </source>
</reference>
<dbReference type="EMBL" id="CM043020">
    <property type="protein sequence ID" value="KAI4459156.1"/>
    <property type="molecule type" value="Genomic_DNA"/>
</dbReference>
<dbReference type="Proteomes" id="UP001056778">
    <property type="component" value="Chromosome 6"/>
</dbReference>
<organism evidence="1 2">
    <name type="scientific">Holotrichia oblita</name>
    <name type="common">Chafer beetle</name>
    <dbReference type="NCBI Taxonomy" id="644536"/>
    <lineage>
        <taxon>Eukaryota</taxon>
        <taxon>Metazoa</taxon>
        <taxon>Ecdysozoa</taxon>
        <taxon>Arthropoda</taxon>
        <taxon>Hexapoda</taxon>
        <taxon>Insecta</taxon>
        <taxon>Pterygota</taxon>
        <taxon>Neoptera</taxon>
        <taxon>Endopterygota</taxon>
        <taxon>Coleoptera</taxon>
        <taxon>Polyphaga</taxon>
        <taxon>Scarabaeiformia</taxon>
        <taxon>Scarabaeidae</taxon>
        <taxon>Melolonthinae</taxon>
        <taxon>Holotrichia</taxon>
    </lineage>
</organism>
<comment type="caution">
    <text evidence="1">The sequence shown here is derived from an EMBL/GenBank/DDBJ whole genome shotgun (WGS) entry which is preliminary data.</text>
</comment>